<evidence type="ECO:0000256" key="2">
    <source>
        <dbReference type="HAMAP-Rule" id="MF_00984"/>
    </source>
</evidence>
<gene>
    <name evidence="5" type="ORF">GCM10009744_11420</name>
</gene>
<dbReference type="CDD" id="cd04496">
    <property type="entry name" value="SSB_OBF"/>
    <property type="match status" value="1"/>
</dbReference>
<dbReference type="InterPro" id="IPR011344">
    <property type="entry name" value="ssDNA-bd"/>
</dbReference>
<dbReference type="HAMAP" id="MF_00984">
    <property type="entry name" value="SSB"/>
    <property type="match status" value="1"/>
</dbReference>
<dbReference type="NCBIfam" id="TIGR00621">
    <property type="entry name" value="ssb"/>
    <property type="match status" value="1"/>
</dbReference>
<name>A0ABN2F0T2_9ACTN</name>
<keyword evidence="6" id="KW-1185">Reference proteome</keyword>
<dbReference type="InterPro" id="IPR012340">
    <property type="entry name" value="NA-bd_OB-fold"/>
</dbReference>
<evidence type="ECO:0000256" key="1">
    <source>
        <dbReference type="ARBA" id="ARBA00023125"/>
    </source>
</evidence>
<comment type="caution">
    <text evidence="5">The sequence shown here is derived from an EMBL/GenBank/DDBJ whole genome shotgun (WGS) entry which is preliminary data.</text>
</comment>
<evidence type="ECO:0000256" key="3">
    <source>
        <dbReference type="RuleBase" id="RU000524"/>
    </source>
</evidence>
<comment type="caution">
    <text evidence="2">Lacks conserved residue(s) required for the propagation of feature annotation.</text>
</comment>
<dbReference type="PROSITE" id="PS50935">
    <property type="entry name" value="SSB"/>
    <property type="match status" value="1"/>
</dbReference>
<accession>A0ABN2F0T2</accession>
<dbReference type="Pfam" id="PF00436">
    <property type="entry name" value="SSB"/>
    <property type="match status" value="1"/>
</dbReference>
<evidence type="ECO:0000313" key="6">
    <source>
        <dbReference type="Proteomes" id="UP001501319"/>
    </source>
</evidence>
<dbReference type="PANTHER" id="PTHR10302">
    <property type="entry name" value="SINGLE-STRANDED DNA-BINDING PROTEIN"/>
    <property type="match status" value="1"/>
</dbReference>
<evidence type="ECO:0000313" key="5">
    <source>
        <dbReference type="EMBL" id="GAA1625318.1"/>
    </source>
</evidence>
<dbReference type="RefSeq" id="WP_344109529.1">
    <property type="nucleotide sequence ID" value="NZ_BAAANE010000003.1"/>
</dbReference>
<evidence type="ECO:0000256" key="4">
    <source>
        <dbReference type="SAM" id="MobiDB-lite"/>
    </source>
</evidence>
<dbReference type="GO" id="GO:0003677">
    <property type="term" value="F:DNA binding"/>
    <property type="evidence" value="ECO:0007669"/>
    <property type="project" value="UniProtKB-KW"/>
</dbReference>
<keyword evidence="1 2" id="KW-0238">DNA-binding</keyword>
<organism evidence="5 6">
    <name type="scientific">Kribbella alba</name>
    <dbReference type="NCBI Taxonomy" id="190197"/>
    <lineage>
        <taxon>Bacteria</taxon>
        <taxon>Bacillati</taxon>
        <taxon>Actinomycetota</taxon>
        <taxon>Actinomycetes</taxon>
        <taxon>Propionibacteriales</taxon>
        <taxon>Kribbellaceae</taxon>
        <taxon>Kribbella</taxon>
    </lineage>
</organism>
<proteinExistence type="inferred from homology"/>
<dbReference type="EMBL" id="BAAANE010000003">
    <property type="protein sequence ID" value="GAA1625318.1"/>
    <property type="molecule type" value="Genomic_DNA"/>
</dbReference>
<comment type="subunit">
    <text evidence="2">Homotetramer.</text>
</comment>
<reference evidence="5 6" key="1">
    <citation type="journal article" date="2019" name="Int. J. Syst. Evol. Microbiol.">
        <title>The Global Catalogue of Microorganisms (GCM) 10K type strain sequencing project: providing services to taxonomists for standard genome sequencing and annotation.</title>
        <authorList>
            <consortium name="The Broad Institute Genomics Platform"/>
            <consortium name="The Broad Institute Genome Sequencing Center for Infectious Disease"/>
            <person name="Wu L."/>
            <person name="Ma J."/>
        </authorList>
    </citation>
    <scope>NUCLEOTIDE SEQUENCE [LARGE SCALE GENOMIC DNA]</scope>
    <source>
        <strain evidence="5 6">JCM 14306</strain>
    </source>
</reference>
<feature type="region of interest" description="Disordered" evidence="4">
    <location>
        <begin position="112"/>
        <end position="155"/>
    </location>
</feature>
<protein>
    <recommendedName>
        <fullName evidence="2 3">Single-stranded DNA-binding protein</fullName>
        <shortName evidence="2">SSB</shortName>
    </recommendedName>
</protein>
<sequence length="178" mass="19290">MSVGETYLTVQGRVGGDVKFKEVSGKVALASFRLGTTPRQFDRATGGWTDRPTAWFTVECWRTLAENVNDSLRRGQPVVVTGRLKTTEWVEEGEKKSRTVIDAFSVGHDLARGTTTFTKNPPRPQSVDGTSLDDEMRELSGDAETGDPAAEDSPFTAEEVAAMHGGGSEQQAPERQAA</sequence>
<dbReference type="PANTHER" id="PTHR10302:SF0">
    <property type="entry name" value="SINGLE-STRANDED DNA-BINDING PROTEIN, MITOCHONDRIAL"/>
    <property type="match status" value="1"/>
</dbReference>
<dbReference type="SUPFAM" id="SSF50249">
    <property type="entry name" value="Nucleic acid-binding proteins"/>
    <property type="match status" value="1"/>
</dbReference>
<dbReference type="InterPro" id="IPR000424">
    <property type="entry name" value="Primosome_PriB/ssb"/>
</dbReference>
<dbReference type="Gene3D" id="2.40.50.140">
    <property type="entry name" value="Nucleic acid-binding proteins"/>
    <property type="match status" value="1"/>
</dbReference>
<dbReference type="Proteomes" id="UP001501319">
    <property type="component" value="Unassembled WGS sequence"/>
</dbReference>